<dbReference type="EMBL" id="BJML01000001">
    <property type="protein sequence ID" value="GEB44125.1"/>
    <property type="molecule type" value="Genomic_DNA"/>
</dbReference>
<reference evidence="1 2" key="1">
    <citation type="submission" date="2019-06" db="EMBL/GenBank/DDBJ databases">
        <title>Whole genome shotgun sequence of Microbacterium testaceum NBRC 12675.</title>
        <authorList>
            <person name="Hosoyama A."/>
            <person name="Uohara A."/>
            <person name="Ohji S."/>
            <person name="Ichikawa N."/>
        </authorList>
    </citation>
    <scope>NUCLEOTIDE SEQUENCE [LARGE SCALE GENOMIC DNA]</scope>
    <source>
        <strain evidence="1 2">NBRC 12675</strain>
    </source>
</reference>
<sequence>MRDAADHGRGISTDVEIGLLRRISDLETWVVVETGIGASVSLPIHAARALVAGIQNDAEVIALLAPEREID</sequence>
<name>A0A4Y3QG90_MICTE</name>
<dbReference type="Proteomes" id="UP000319525">
    <property type="component" value="Unassembled WGS sequence"/>
</dbReference>
<gene>
    <name evidence="1" type="ORF">MTE01_00700</name>
</gene>
<proteinExistence type="predicted"/>
<evidence type="ECO:0000313" key="2">
    <source>
        <dbReference type="Proteomes" id="UP000319525"/>
    </source>
</evidence>
<comment type="caution">
    <text evidence="1">The sequence shown here is derived from an EMBL/GenBank/DDBJ whole genome shotgun (WGS) entry which is preliminary data.</text>
</comment>
<protein>
    <submittedName>
        <fullName evidence="1">Uncharacterized protein</fullName>
    </submittedName>
</protein>
<evidence type="ECO:0000313" key="1">
    <source>
        <dbReference type="EMBL" id="GEB44125.1"/>
    </source>
</evidence>
<organism evidence="1 2">
    <name type="scientific">Microbacterium testaceum</name>
    <name type="common">Aureobacterium testaceum</name>
    <name type="synonym">Brevibacterium testaceum</name>
    <dbReference type="NCBI Taxonomy" id="2033"/>
    <lineage>
        <taxon>Bacteria</taxon>
        <taxon>Bacillati</taxon>
        <taxon>Actinomycetota</taxon>
        <taxon>Actinomycetes</taxon>
        <taxon>Micrococcales</taxon>
        <taxon>Microbacteriaceae</taxon>
        <taxon>Microbacterium</taxon>
    </lineage>
</organism>
<accession>A0A4Y3QG90</accession>
<dbReference type="AlphaFoldDB" id="A0A4Y3QG90"/>